<sequence length="209" mass="23670">MSLDHAHQQLEQILTIPELEEDALDYMGCLGALAAFVITPKDIDTKSITDHILDEAVNALNEDQNSQLNQAIETLLEDLKVQLEGEEGVELPWMSEEDDDDAIISWAAGFVEVVFEYEDLWLNSKFEEDATQLLMPIFAISGILEEETQDITANDQLISQWIDEIPELLIDLFLLFRVIEDKKAPPKNVYGARKNSQKKRGARGKKPNK</sequence>
<dbReference type="RefSeq" id="WP_386714844.1">
    <property type="nucleotide sequence ID" value="NZ_JBHRSZ010000001.1"/>
</dbReference>
<evidence type="ECO:0000256" key="1">
    <source>
        <dbReference type="SAM" id="MobiDB-lite"/>
    </source>
</evidence>
<dbReference type="EMBL" id="JBHRSZ010000001">
    <property type="protein sequence ID" value="MFC3149604.1"/>
    <property type="molecule type" value="Genomic_DNA"/>
</dbReference>
<keyword evidence="3" id="KW-1185">Reference proteome</keyword>
<evidence type="ECO:0000313" key="3">
    <source>
        <dbReference type="Proteomes" id="UP001595476"/>
    </source>
</evidence>
<reference evidence="3" key="1">
    <citation type="journal article" date="2019" name="Int. J. Syst. Evol. Microbiol.">
        <title>The Global Catalogue of Microorganisms (GCM) 10K type strain sequencing project: providing services to taxonomists for standard genome sequencing and annotation.</title>
        <authorList>
            <consortium name="The Broad Institute Genomics Platform"/>
            <consortium name="The Broad Institute Genome Sequencing Center for Infectious Disease"/>
            <person name="Wu L."/>
            <person name="Ma J."/>
        </authorList>
    </citation>
    <scope>NUCLEOTIDE SEQUENCE [LARGE SCALE GENOMIC DNA]</scope>
    <source>
        <strain evidence="3">KCTC 52438</strain>
    </source>
</reference>
<organism evidence="2 3">
    <name type="scientific">Litoribrevibacter euphylliae</name>
    <dbReference type="NCBI Taxonomy" id="1834034"/>
    <lineage>
        <taxon>Bacteria</taxon>
        <taxon>Pseudomonadati</taxon>
        <taxon>Pseudomonadota</taxon>
        <taxon>Gammaproteobacteria</taxon>
        <taxon>Oceanospirillales</taxon>
        <taxon>Oceanospirillaceae</taxon>
        <taxon>Litoribrevibacter</taxon>
    </lineage>
</organism>
<gene>
    <name evidence="2" type="ORF">ACFOEK_01035</name>
</gene>
<accession>A0ABV7HAB5</accession>
<dbReference type="InterPro" id="IPR036255">
    <property type="entry name" value="YgfB-like_sf"/>
</dbReference>
<feature type="region of interest" description="Disordered" evidence="1">
    <location>
        <begin position="186"/>
        <end position="209"/>
    </location>
</feature>
<name>A0ABV7HAB5_9GAMM</name>
<dbReference type="SUPFAM" id="SSF101327">
    <property type="entry name" value="YgfB-like"/>
    <property type="match status" value="1"/>
</dbReference>
<dbReference type="Pfam" id="PF03695">
    <property type="entry name" value="UPF0149"/>
    <property type="match status" value="1"/>
</dbReference>
<comment type="caution">
    <text evidence="2">The sequence shown here is derived from an EMBL/GenBank/DDBJ whole genome shotgun (WGS) entry which is preliminary data.</text>
</comment>
<dbReference type="Proteomes" id="UP001595476">
    <property type="component" value="Unassembled WGS sequence"/>
</dbReference>
<feature type="compositionally biased region" description="Basic residues" evidence="1">
    <location>
        <begin position="195"/>
        <end position="209"/>
    </location>
</feature>
<proteinExistence type="predicted"/>
<protein>
    <submittedName>
        <fullName evidence="2">YecA family protein</fullName>
    </submittedName>
</protein>
<dbReference type="Gene3D" id="1.20.120.740">
    <property type="entry name" value="YgfB uncharacterised protein family UPF0149, PF03695"/>
    <property type="match status" value="1"/>
</dbReference>
<dbReference type="NCBIfam" id="TIGR02292">
    <property type="entry name" value="ygfB_yecA"/>
    <property type="match status" value="1"/>
</dbReference>
<evidence type="ECO:0000313" key="2">
    <source>
        <dbReference type="EMBL" id="MFC3149604.1"/>
    </source>
</evidence>
<dbReference type="InterPro" id="IPR011978">
    <property type="entry name" value="YgfB-like"/>
</dbReference>